<name>A0A2P2Q1V1_RHIMU</name>
<dbReference type="EMBL" id="GGEC01080496">
    <property type="protein sequence ID" value="MBX60980.1"/>
    <property type="molecule type" value="Transcribed_RNA"/>
</dbReference>
<proteinExistence type="predicted"/>
<protein>
    <submittedName>
        <fullName evidence="1">Uncharacterized protein</fullName>
    </submittedName>
</protein>
<accession>A0A2P2Q1V1</accession>
<dbReference type="AlphaFoldDB" id="A0A2P2Q1V1"/>
<sequence length="49" mass="5436">MELGSLLSYSSTSRGGFPSLIMWVEFGIRSHYSLEVSLFSLAELTFSSD</sequence>
<reference evidence="1" key="1">
    <citation type="submission" date="2018-02" db="EMBL/GenBank/DDBJ databases">
        <title>Rhizophora mucronata_Transcriptome.</title>
        <authorList>
            <person name="Meera S.P."/>
            <person name="Sreeshan A."/>
            <person name="Augustine A."/>
        </authorList>
    </citation>
    <scope>NUCLEOTIDE SEQUENCE</scope>
    <source>
        <tissue evidence="1">Leaf</tissue>
    </source>
</reference>
<evidence type="ECO:0000313" key="1">
    <source>
        <dbReference type="EMBL" id="MBX60980.1"/>
    </source>
</evidence>
<organism evidence="1">
    <name type="scientific">Rhizophora mucronata</name>
    <name type="common">Asiatic mangrove</name>
    <dbReference type="NCBI Taxonomy" id="61149"/>
    <lineage>
        <taxon>Eukaryota</taxon>
        <taxon>Viridiplantae</taxon>
        <taxon>Streptophyta</taxon>
        <taxon>Embryophyta</taxon>
        <taxon>Tracheophyta</taxon>
        <taxon>Spermatophyta</taxon>
        <taxon>Magnoliopsida</taxon>
        <taxon>eudicotyledons</taxon>
        <taxon>Gunneridae</taxon>
        <taxon>Pentapetalae</taxon>
        <taxon>rosids</taxon>
        <taxon>fabids</taxon>
        <taxon>Malpighiales</taxon>
        <taxon>Rhizophoraceae</taxon>
        <taxon>Rhizophora</taxon>
    </lineage>
</organism>